<evidence type="ECO:0008006" key="4">
    <source>
        <dbReference type="Google" id="ProtNLM"/>
    </source>
</evidence>
<dbReference type="PANTHER" id="PTHR13211:SF0">
    <property type="entry name" value="TELOMERASE CAJAL BODY PROTEIN 1"/>
    <property type="match status" value="1"/>
</dbReference>
<feature type="region of interest" description="Disordered" evidence="1">
    <location>
        <begin position="366"/>
        <end position="403"/>
    </location>
</feature>
<evidence type="ECO:0000256" key="1">
    <source>
        <dbReference type="SAM" id="MobiDB-lite"/>
    </source>
</evidence>
<gene>
    <name evidence="2" type="ORF">CY34DRAFT_505018</name>
</gene>
<keyword evidence="3" id="KW-1185">Reference proteome</keyword>
<dbReference type="InterPro" id="IPR015943">
    <property type="entry name" value="WD40/YVTN_repeat-like_dom_sf"/>
</dbReference>
<sequence>MEWKPSQLDVSYPPDLVLTNKLDVDPDFADNFARCARWCADGSSFLVQCENRSFQLFNIPDAQADEQLTAHHKRTFSQSSAVVNFAWYPGASSSNAPAYCFVASVRDCPVKLLDASDGRLRASYPIIDHRERFIAPHSLAFNLTADKLYCGFEDSIEIFDIQQPGEGDRLPTTPSKKSKDGLKGIISSIAFSPSYDYYAIGSLTPSSQAMDNIALYSESNKAAIMPIGGADSHSGVTQLKFNPTKPHILYAAFRRHDAIYAWDLRSDTSIPVKVFRTPYDSHKTLTNQKIEFDIDHAGRWLSVGDQNGIVSMFDLGEMDELDVEQASVISPQNIDPEMTFKAHGDVVGCVAFQPLRSNLLSASGSRHFDDGAKEDDSHSSDGDSTDQESDSESQDRIAVSRRRPLPYVKDSSLKLWSFDPTRTVHHA</sequence>
<reference evidence="2 3" key="1">
    <citation type="submission" date="2014-04" db="EMBL/GenBank/DDBJ databases">
        <authorList>
            <consortium name="DOE Joint Genome Institute"/>
            <person name="Kuo A."/>
            <person name="Ruytinx J."/>
            <person name="Rineau F."/>
            <person name="Colpaert J."/>
            <person name="Kohler A."/>
            <person name="Nagy L.G."/>
            <person name="Floudas D."/>
            <person name="Copeland A."/>
            <person name="Barry K.W."/>
            <person name="Cichocki N."/>
            <person name="Veneault-Fourrey C."/>
            <person name="LaButti K."/>
            <person name="Lindquist E.A."/>
            <person name="Lipzen A."/>
            <person name="Lundell T."/>
            <person name="Morin E."/>
            <person name="Murat C."/>
            <person name="Sun H."/>
            <person name="Tunlid A."/>
            <person name="Henrissat B."/>
            <person name="Grigoriev I.V."/>
            <person name="Hibbett D.S."/>
            <person name="Martin F."/>
            <person name="Nordberg H.P."/>
            <person name="Cantor M.N."/>
            <person name="Hua S.X."/>
        </authorList>
    </citation>
    <scope>NUCLEOTIDE SEQUENCE [LARGE SCALE GENOMIC DNA]</scope>
    <source>
        <strain evidence="2 3">UH-Slu-Lm8-n1</strain>
    </source>
</reference>
<dbReference type="EMBL" id="KN835515">
    <property type="protein sequence ID" value="KIK36600.1"/>
    <property type="molecule type" value="Genomic_DNA"/>
</dbReference>
<name>A0A0C9ZGS7_9AGAM</name>
<protein>
    <recommendedName>
        <fullName evidence="4">WD40 repeat-like protein</fullName>
    </recommendedName>
</protein>
<dbReference type="InParanoid" id="A0A0C9ZGS7"/>
<dbReference type="Gene3D" id="2.130.10.10">
    <property type="entry name" value="YVTN repeat-like/Quinoprotein amine dehydrogenase"/>
    <property type="match status" value="2"/>
</dbReference>
<evidence type="ECO:0000313" key="3">
    <source>
        <dbReference type="Proteomes" id="UP000054485"/>
    </source>
</evidence>
<dbReference type="STRING" id="930992.A0A0C9ZGS7"/>
<dbReference type="FunCoup" id="A0A0C9ZGS7">
    <property type="interactions" value="517"/>
</dbReference>
<dbReference type="SUPFAM" id="SSF50978">
    <property type="entry name" value="WD40 repeat-like"/>
    <property type="match status" value="1"/>
</dbReference>
<dbReference type="OrthoDB" id="239865at2759"/>
<reference evidence="3" key="2">
    <citation type="submission" date="2015-01" db="EMBL/GenBank/DDBJ databases">
        <title>Evolutionary Origins and Diversification of the Mycorrhizal Mutualists.</title>
        <authorList>
            <consortium name="DOE Joint Genome Institute"/>
            <consortium name="Mycorrhizal Genomics Consortium"/>
            <person name="Kohler A."/>
            <person name="Kuo A."/>
            <person name="Nagy L.G."/>
            <person name="Floudas D."/>
            <person name="Copeland A."/>
            <person name="Barry K.W."/>
            <person name="Cichocki N."/>
            <person name="Veneault-Fourrey C."/>
            <person name="LaButti K."/>
            <person name="Lindquist E.A."/>
            <person name="Lipzen A."/>
            <person name="Lundell T."/>
            <person name="Morin E."/>
            <person name="Murat C."/>
            <person name="Riley R."/>
            <person name="Ohm R."/>
            <person name="Sun H."/>
            <person name="Tunlid A."/>
            <person name="Henrissat B."/>
            <person name="Grigoriev I.V."/>
            <person name="Hibbett D.S."/>
            <person name="Martin F."/>
        </authorList>
    </citation>
    <scope>NUCLEOTIDE SEQUENCE [LARGE SCALE GENOMIC DNA]</scope>
    <source>
        <strain evidence="3">UH-Slu-Lm8-n1</strain>
    </source>
</reference>
<proteinExistence type="predicted"/>
<dbReference type="PANTHER" id="PTHR13211">
    <property type="entry name" value="TELOMERASE CAJAL BODY PROTEIN 1"/>
    <property type="match status" value="1"/>
</dbReference>
<dbReference type="InterPro" id="IPR051150">
    <property type="entry name" value="SWT21/TCAB1_mRNA_Telomere"/>
</dbReference>
<feature type="compositionally biased region" description="Acidic residues" evidence="1">
    <location>
        <begin position="383"/>
        <end position="392"/>
    </location>
</feature>
<feature type="compositionally biased region" description="Basic and acidic residues" evidence="1">
    <location>
        <begin position="366"/>
        <end position="381"/>
    </location>
</feature>
<evidence type="ECO:0000313" key="2">
    <source>
        <dbReference type="EMBL" id="KIK36600.1"/>
    </source>
</evidence>
<accession>A0A0C9ZGS7</accession>
<dbReference type="AlphaFoldDB" id="A0A0C9ZGS7"/>
<dbReference type="InterPro" id="IPR036322">
    <property type="entry name" value="WD40_repeat_dom_sf"/>
</dbReference>
<organism evidence="2 3">
    <name type="scientific">Suillus luteus UH-Slu-Lm8-n1</name>
    <dbReference type="NCBI Taxonomy" id="930992"/>
    <lineage>
        <taxon>Eukaryota</taxon>
        <taxon>Fungi</taxon>
        <taxon>Dikarya</taxon>
        <taxon>Basidiomycota</taxon>
        <taxon>Agaricomycotina</taxon>
        <taxon>Agaricomycetes</taxon>
        <taxon>Agaricomycetidae</taxon>
        <taxon>Boletales</taxon>
        <taxon>Suillineae</taxon>
        <taxon>Suillaceae</taxon>
        <taxon>Suillus</taxon>
    </lineage>
</organism>
<dbReference type="Proteomes" id="UP000054485">
    <property type="component" value="Unassembled WGS sequence"/>
</dbReference>
<dbReference type="HOGENOM" id="CLU_022731_3_1_1"/>